<dbReference type="CDD" id="cd18316">
    <property type="entry name" value="BTB_POZ_KCTD-like"/>
    <property type="match status" value="1"/>
</dbReference>
<proteinExistence type="predicted"/>
<evidence type="ECO:0000313" key="3">
    <source>
        <dbReference type="EMBL" id="KAF0723587.1"/>
    </source>
</evidence>
<dbReference type="VEuPathDB" id="FungiDB:AeMF1_004104"/>
<gene>
    <name evidence="3" type="ORF">Ae201684_017554</name>
</gene>
<comment type="caution">
    <text evidence="3">The sequence shown here is derived from an EMBL/GenBank/DDBJ whole genome shotgun (WGS) entry which is preliminary data.</text>
</comment>
<dbReference type="GO" id="GO:0051260">
    <property type="term" value="P:protein homooligomerization"/>
    <property type="evidence" value="ECO:0007669"/>
    <property type="project" value="InterPro"/>
</dbReference>
<accession>A0A6G0W905</accession>
<name>A0A6G0W905_9STRA</name>
<dbReference type="PANTHER" id="PTHR14499:SF136">
    <property type="entry name" value="GH08630P"/>
    <property type="match status" value="1"/>
</dbReference>
<dbReference type="Gene3D" id="3.30.710.10">
    <property type="entry name" value="Potassium Channel Kv1.1, Chain A"/>
    <property type="match status" value="1"/>
</dbReference>
<evidence type="ECO:0000313" key="4">
    <source>
        <dbReference type="Proteomes" id="UP000481153"/>
    </source>
</evidence>
<keyword evidence="4" id="KW-1185">Reference proteome</keyword>
<evidence type="ECO:0000256" key="1">
    <source>
        <dbReference type="SAM" id="MobiDB-lite"/>
    </source>
</evidence>
<organism evidence="3 4">
    <name type="scientific">Aphanomyces euteiches</name>
    <dbReference type="NCBI Taxonomy" id="100861"/>
    <lineage>
        <taxon>Eukaryota</taxon>
        <taxon>Sar</taxon>
        <taxon>Stramenopiles</taxon>
        <taxon>Oomycota</taxon>
        <taxon>Saprolegniomycetes</taxon>
        <taxon>Saprolegniales</taxon>
        <taxon>Verrucalvaceae</taxon>
        <taxon>Aphanomyces</taxon>
    </lineage>
</organism>
<dbReference type="AlphaFoldDB" id="A0A6G0W905"/>
<sequence length="148" mass="16770">MPSDPAGETSTPSRSSIYRQPTQATLELLDGWKQREVEEKAKDDAIRANIGAAPATLTLNVGGTMFTTSKTTLLRVKNSYFHVLLGSGRWPKVGPYFLDLDPRTFDRVLGFLRSEELCLGDLSDWDLHQLDTTLQYPRIFHWHLHRGL</sequence>
<dbReference type="Pfam" id="PF02214">
    <property type="entry name" value="BTB_2"/>
    <property type="match status" value="1"/>
</dbReference>
<feature type="domain" description="BTB" evidence="2">
    <location>
        <begin position="55"/>
        <end position="121"/>
    </location>
</feature>
<reference evidence="3 4" key="1">
    <citation type="submission" date="2019-07" db="EMBL/GenBank/DDBJ databases">
        <title>Genomics analysis of Aphanomyces spp. identifies a new class of oomycete effector associated with host adaptation.</title>
        <authorList>
            <person name="Gaulin E."/>
        </authorList>
    </citation>
    <scope>NUCLEOTIDE SEQUENCE [LARGE SCALE GENOMIC DNA]</scope>
    <source>
        <strain evidence="3 4">ATCC 201684</strain>
    </source>
</reference>
<dbReference type="PANTHER" id="PTHR14499">
    <property type="entry name" value="POTASSIUM CHANNEL TETRAMERIZATION DOMAIN-CONTAINING"/>
    <property type="match status" value="1"/>
</dbReference>
<dbReference type="SUPFAM" id="SSF54695">
    <property type="entry name" value="POZ domain"/>
    <property type="match status" value="1"/>
</dbReference>
<dbReference type="InterPro" id="IPR011333">
    <property type="entry name" value="SKP1/BTB/POZ_sf"/>
</dbReference>
<protein>
    <recommendedName>
        <fullName evidence="2">BTB domain-containing protein</fullName>
    </recommendedName>
</protein>
<dbReference type="Proteomes" id="UP000481153">
    <property type="component" value="Unassembled WGS sequence"/>
</dbReference>
<feature type="compositionally biased region" description="Polar residues" evidence="1">
    <location>
        <begin position="8"/>
        <end position="20"/>
    </location>
</feature>
<dbReference type="InterPro" id="IPR000210">
    <property type="entry name" value="BTB/POZ_dom"/>
</dbReference>
<evidence type="ECO:0000259" key="2">
    <source>
        <dbReference type="PROSITE" id="PS50097"/>
    </source>
</evidence>
<dbReference type="InterPro" id="IPR003131">
    <property type="entry name" value="T1-type_BTB"/>
</dbReference>
<feature type="region of interest" description="Disordered" evidence="1">
    <location>
        <begin position="1"/>
        <end position="20"/>
    </location>
</feature>
<dbReference type="PROSITE" id="PS50097">
    <property type="entry name" value="BTB"/>
    <property type="match status" value="1"/>
</dbReference>
<dbReference type="EMBL" id="VJMJ01000301">
    <property type="protein sequence ID" value="KAF0723587.1"/>
    <property type="molecule type" value="Genomic_DNA"/>
</dbReference>